<dbReference type="RefSeq" id="WP_101458100.1">
    <property type="nucleotide sequence ID" value="NZ_CP012007.1"/>
</dbReference>
<keyword evidence="2" id="KW-0234">DNA repair</keyword>
<dbReference type="PROSITE" id="PS51658">
    <property type="entry name" value="BFN"/>
    <property type="match status" value="1"/>
</dbReference>
<organism evidence="4 5">
    <name type="scientific">Acinetobacter baumannii</name>
    <dbReference type="NCBI Taxonomy" id="470"/>
    <lineage>
        <taxon>Bacteria</taxon>
        <taxon>Pseudomonadati</taxon>
        <taxon>Pseudomonadota</taxon>
        <taxon>Gammaproteobacteria</taxon>
        <taxon>Moraxellales</taxon>
        <taxon>Moraxellaceae</taxon>
        <taxon>Acinetobacter</taxon>
        <taxon>Acinetobacter calcoaceticus/baumannii complex</taxon>
    </lineage>
</organism>
<evidence type="ECO:0000256" key="2">
    <source>
        <dbReference type="ARBA" id="ARBA00022881"/>
    </source>
</evidence>
<sequence>MSKESTAVQSCWTWVKRAFILPIREDGIFYSNIITEQNGQEVILDARTSDAVAIAVRFNAPIFVFKDILDKAGVNLSVVEDAKQATEQSLEEVIENFLSADDGDFTNEFAKYSKENLTQMLESAVLDEDYERAARIRDELRKRDF</sequence>
<proteinExistence type="predicted"/>
<dbReference type="Pfam" id="PF02151">
    <property type="entry name" value="UVR"/>
    <property type="match status" value="1"/>
</dbReference>
<protein>
    <submittedName>
        <fullName evidence="4">Bifunctional nuclease family protein</fullName>
    </submittedName>
</protein>
<dbReference type="Pfam" id="PF02577">
    <property type="entry name" value="BFN_dom"/>
    <property type="match status" value="1"/>
</dbReference>
<reference evidence="4" key="1">
    <citation type="submission" date="2021-03" db="EMBL/GenBank/DDBJ databases">
        <title>Complete genome sequencing of Acinetobacter baumannii.</title>
        <authorList>
            <person name="Yadav B."/>
            <person name="Makwana N."/>
            <person name="Kharat A.S."/>
            <person name="Veeraraghavan B."/>
            <person name="Vijayakumar S."/>
            <person name="Priya M."/>
        </authorList>
    </citation>
    <scope>NUCLEOTIDE SEQUENCE</scope>
    <source>
        <strain evidence="4">KSK6</strain>
        <plasmid evidence="4">p1KSK6</plasmid>
    </source>
</reference>
<dbReference type="AlphaFoldDB" id="A0AAQ0D4U4"/>
<keyword evidence="2" id="KW-0227">DNA damage</keyword>
<evidence type="ECO:0000313" key="5">
    <source>
        <dbReference type="Proteomes" id="UP000664966"/>
    </source>
</evidence>
<name>A0AAQ0D4U4_ACIBA</name>
<dbReference type="GO" id="GO:0004518">
    <property type="term" value="F:nuclease activity"/>
    <property type="evidence" value="ECO:0007669"/>
    <property type="project" value="UniProtKB-KW"/>
</dbReference>
<dbReference type="InterPro" id="IPR003729">
    <property type="entry name" value="Bi_nuclease_dom"/>
</dbReference>
<keyword evidence="4" id="KW-0614">Plasmid</keyword>
<dbReference type="GO" id="GO:0006281">
    <property type="term" value="P:DNA repair"/>
    <property type="evidence" value="ECO:0007669"/>
    <property type="project" value="UniProtKB-KW"/>
</dbReference>
<dbReference type="PANTHER" id="PTHR15160:SF1">
    <property type="entry name" value="VON HIPPEL-LINDAU DISEASE TUMOR SUPPRESSOR"/>
    <property type="match status" value="1"/>
</dbReference>
<geneLocation type="plasmid" evidence="4 5">
    <name>p1KSK6</name>
</geneLocation>
<dbReference type="Gene3D" id="3.10.690.10">
    <property type="entry name" value="Bifunctional nuclease domain"/>
    <property type="match status" value="1"/>
</dbReference>
<dbReference type="PANTHER" id="PTHR15160">
    <property type="entry name" value="VON HIPPEL-LINDAU PROTEIN"/>
    <property type="match status" value="1"/>
</dbReference>
<keyword evidence="1" id="KW-0228">DNA excision</keyword>
<evidence type="ECO:0000256" key="1">
    <source>
        <dbReference type="ARBA" id="ARBA00022769"/>
    </source>
</evidence>
<keyword evidence="2" id="KW-0267">Excision nuclease</keyword>
<accession>A0AAQ0D4U4</accession>
<gene>
    <name evidence="4" type="ORF">J6E47_19760</name>
</gene>
<feature type="domain" description="BFN" evidence="3">
    <location>
        <begin position="1"/>
        <end position="76"/>
    </location>
</feature>
<dbReference type="SUPFAM" id="SSF103256">
    <property type="entry name" value="Hypothetical protein TM0160"/>
    <property type="match status" value="1"/>
</dbReference>
<dbReference type="InterPro" id="IPR001943">
    <property type="entry name" value="UVR_dom"/>
</dbReference>
<dbReference type="EMBL" id="CP072271">
    <property type="protein sequence ID" value="QTK45618.1"/>
    <property type="molecule type" value="Genomic_DNA"/>
</dbReference>
<evidence type="ECO:0000313" key="4">
    <source>
        <dbReference type="EMBL" id="QTK45618.1"/>
    </source>
</evidence>
<evidence type="ECO:0000259" key="3">
    <source>
        <dbReference type="PROSITE" id="PS51658"/>
    </source>
</evidence>
<dbReference type="InterPro" id="IPR036104">
    <property type="entry name" value="BFN_sf"/>
</dbReference>
<dbReference type="Proteomes" id="UP000664966">
    <property type="component" value="Plasmid p1KSK6"/>
</dbReference>